<proteinExistence type="predicted"/>
<dbReference type="InterPro" id="IPR029063">
    <property type="entry name" value="SAM-dependent_MTases_sf"/>
</dbReference>
<evidence type="ECO:0000259" key="1">
    <source>
        <dbReference type="Pfam" id="PF08241"/>
    </source>
</evidence>
<dbReference type="Pfam" id="PF08241">
    <property type="entry name" value="Methyltransf_11"/>
    <property type="match status" value="1"/>
</dbReference>
<dbReference type="AlphaFoldDB" id="A0A382DBD1"/>
<feature type="domain" description="Methyltransferase type 11" evidence="1">
    <location>
        <begin position="78"/>
        <end position="168"/>
    </location>
</feature>
<dbReference type="PANTHER" id="PTHR43591">
    <property type="entry name" value="METHYLTRANSFERASE"/>
    <property type="match status" value="1"/>
</dbReference>
<name>A0A382DBD1_9ZZZZ</name>
<organism evidence="2">
    <name type="scientific">marine metagenome</name>
    <dbReference type="NCBI Taxonomy" id="408172"/>
    <lineage>
        <taxon>unclassified sequences</taxon>
        <taxon>metagenomes</taxon>
        <taxon>ecological metagenomes</taxon>
    </lineage>
</organism>
<evidence type="ECO:0000313" key="2">
    <source>
        <dbReference type="EMBL" id="SVB35750.1"/>
    </source>
</evidence>
<gene>
    <name evidence="2" type="ORF">METZ01_LOCUS188604</name>
</gene>
<dbReference type="EMBL" id="UINC01038561">
    <property type="protein sequence ID" value="SVB35750.1"/>
    <property type="molecule type" value="Genomic_DNA"/>
</dbReference>
<dbReference type="CDD" id="cd02440">
    <property type="entry name" value="AdoMet_MTases"/>
    <property type="match status" value="1"/>
</dbReference>
<dbReference type="Gene3D" id="3.40.50.150">
    <property type="entry name" value="Vaccinia Virus protein VP39"/>
    <property type="match status" value="1"/>
</dbReference>
<reference evidence="2" key="1">
    <citation type="submission" date="2018-05" db="EMBL/GenBank/DDBJ databases">
        <authorList>
            <person name="Lanie J.A."/>
            <person name="Ng W.-L."/>
            <person name="Kazmierczak K.M."/>
            <person name="Andrzejewski T.M."/>
            <person name="Davidsen T.M."/>
            <person name="Wayne K.J."/>
            <person name="Tettelin H."/>
            <person name="Glass J.I."/>
            <person name="Rusch D."/>
            <person name="Podicherti R."/>
            <person name="Tsui H.-C.T."/>
            <person name="Winkler M.E."/>
        </authorList>
    </citation>
    <scope>NUCLEOTIDE SEQUENCE</scope>
</reference>
<sequence>MPAINLMDRYPESKRPILERADTITEKHREVARRFGEEFFDGERLYGYGGYSYHPRFWQDTVKRFKDHYCLEEESSILDVGCAKGFMLHDFRELMPKSNLSGIDISEYAINNSIESVKPFLQVADAKDLPFDDNSFDLVISITTVHNLILDDCKQALKEIQRVSRKHSFVTVDAWRNDEQRRSMSMWNLTALTAMHVEEWESLFQEIGYQGDYYWFIAE</sequence>
<dbReference type="GO" id="GO:0008757">
    <property type="term" value="F:S-adenosylmethionine-dependent methyltransferase activity"/>
    <property type="evidence" value="ECO:0007669"/>
    <property type="project" value="InterPro"/>
</dbReference>
<protein>
    <recommendedName>
        <fullName evidence="1">Methyltransferase type 11 domain-containing protein</fullName>
    </recommendedName>
</protein>
<dbReference type="InterPro" id="IPR013216">
    <property type="entry name" value="Methyltransf_11"/>
</dbReference>
<accession>A0A382DBD1</accession>
<dbReference type="SUPFAM" id="SSF53335">
    <property type="entry name" value="S-adenosyl-L-methionine-dependent methyltransferases"/>
    <property type="match status" value="1"/>
</dbReference>